<reference evidence="1 2" key="1">
    <citation type="submission" date="2019-07" db="EMBL/GenBank/DDBJ databases">
        <title>The pathways for chlorine oxyanion respiration interact through the shared metabolite chlorate.</title>
        <authorList>
            <person name="Barnum T.P."/>
            <person name="Cheng Y."/>
            <person name="Hill K.A."/>
            <person name="Lucas L.N."/>
            <person name="Carlson H.K."/>
            <person name="Coates J.D."/>
        </authorList>
    </citation>
    <scope>NUCLEOTIDE SEQUENCE [LARGE SCALE GENOMIC DNA]</scope>
    <source>
        <strain evidence="1 2">BK-1</strain>
    </source>
</reference>
<sequence>MPTLTWPTSLRPSDMQWRLQTNTTGFTSPFTGKTTTQEWPGARWMATLVYDQWRRHEIQAMEAFLVALRGSAGRFYLWNHARENPLGAATGTPLVNGANQVGANLITDGWTPNQAGILLAGDYIGAGGELKMVIADVDADATGSATIPIEPPLRYSPTDDSAVIVNSPTTTFKLVDDEQTAFDYKGVLGGFSIDVIEAF</sequence>
<proteinExistence type="predicted"/>
<comment type="caution">
    <text evidence="1">The sequence shown here is derived from an EMBL/GenBank/DDBJ whole genome shotgun (WGS) entry which is preliminary data.</text>
</comment>
<dbReference type="AlphaFoldDB" id="A0A557S0F0"/>
<evidence type="ECO:0000313" key="2">
    <source>
        <dbReference type="Proteomes" id="UP000316649"/>
    </source>
</evidence>
<dbReference type="EMBL" id="VMNH01000023">
    <property type="protein sequence ID" value="TVO70912.1"/>
    <property type="molecule type" value="Genomic_DNA"/>
</dbReference>
<gene>
    <name evidence="1" type="ORF">FHP88_15775</name>
</gene>
<organism evidence="1 2">
    <name type="scientific">Sedimenticola selenatireducens</name>
    <dbReference type="NCBI Taxonomy" id="191960"/>
    <lineage>
        <taxon>Bacteria</taxon>
        <taxon>Pseudomonadati</taxon>
        <taxon>Pseudomonadota</taxon>
        <taxon>Gammaproteobacteria</taxon>
        <taxon>Chromatiales</taxon>
        <taxon>Sedimenticolaceae</taxon>
        <taxon>Sedimenticola</taxon>
    </lineage>
</organism>
<dbReference type="Proteomes" id="UP000316649">
    <property type="component" value="Unassembled WGS sequence"/>
</dbReference>
<evidence type="ECO:0000313" key="1">
    <source>
        <dbReference type="EMBL" id="TVO70912.1"/>
    </source>
</evidence>
<keyword evidence="2" id="KW-1185">Reference proteome</keyword>
<name>A0A557S0F0_9GAMM</name>
<dbReference type="RefSeq" id="WP_144360049.1">
    <property type="nucleotide sequence ID" value="NZ_VMNH01000023.1"/>
</dbReference>
<dbReference type="OrthoDB" id="7469010at2"/>
<accession>A0A557S0F0</accession>
<protein>
    <submittedName>
        <fullName evidence="1">Uncharacterized protein</fullName>
    </submittedName>
</protein>